<organism evidence="1 2">
    <name type="scientific">Coprinellus micaceus</name>
    <name type="common">Glistening ink-cap mushroom</name>
    <name type="synonym">Coprinus micaceus</name>
    <dbReference type="NCBI Taxonomy" id="71717"/>
    <lineage>
        <taxon>Eukaryota</taxon>
        <taxon>Fungi</taxon>
        <taxon>Dikarya</taxon>
        <taxon>Basidiomycota</taxon>
        <taxon>Agaricomycotina</taxon>
        <taxon>Agaricomycetes</taxon>
        <taxon>Agaricomycetidae</taxon>
        <taxon>Agaricales</taxon>
        <taxon>Agaricineae</taxon>
        <taxon>Psathyrellaceae</taxon>
        <taxon>Coprinellus</taxon>
    </lineage>
</organism>
<dbReference type="AlphaFoldDB" id="A0A4Y7SGZ6"/>
<keyword evidence="2" id="KW-1185">Reference proteome</keyword>
<evidence type="ECO:0000313" key="2">
    <source>
        <dbReference type="Proteomes" id="UP000298030"/>
    </source>
</evidence>
<reference evidence="1 2" key="1">
    <citation type="journal article" date="2019" name="Nat. Ecol. Evol.">
        <title>Megaphylogeny resolves global patterns of mushroom evolution.</title>
        <authorList>
            <person name="Varga T."/>
            <person name="Krizsan K."/>
            <person name="Foldi C."/>
            <person name="Dima B."/>
            <person name="Sanchez-Garcia M."/>
            <person name="Sanchez-Ramirez S."/>
            <person name="Szollosi G.J."/>
            <person name="Szarkandi J.G."/>
            <person name="Papp V."/>
            <person name="Albert L."/>
            <person name="Andreopoulos W."/>
            <person name="Angelini C."/>
            <person name="Antonin V."/>
            <person name="Barry K.W."/>
            <person name="Bougher N.L."/>
            <person name="Buchanan P."/>
            <person name="Buyck B."/>
            <person name="Bense V."/>
            <person name="Catcheside P."/>
            <person name="Chovatia M."/>
            <person name="Cooper J."/>
            <person name="Damon W."/>
            <person name="Desjardin D."/>
            <person name="Finy P."/>
            <person name="Geml J."/>
            <person name="Haridas S."/>
            <person name="Hughes K."/>
            <person name="Justo A."/>
            <person name="Karasinski D."/>
            <person name="Kautmanova I."/>
            <person name="Kiss B."/>
            <person name="Kocsube S."/>
            <person name="Kotiranta H."/>
            <person name="LaButti K.M."/>
            <person name="Lechner B.E."/>
            <person name="Liimatainen K."/>
            <person name="Lipzen A."/>
            <person name="Lukacs Z."/>
            <person name="Mihaltcheva S."/>
            <person name="Morgado L.N."/>
            <person name="Niskanen T."/>
            <person name="Noordeloos M.E."/>
            <person name="Ohm R.A."/>
            <person name="Ortiz-Santana B."/>
            <person name="Ovrebo C."/>
            <person name="Racz N."/>
            <person name="Riley R."/>
            <person name="Savchenko A."/>
            <person name="Shiryaev A."/>
            <person name="Soop K."/>
            <person name="Spirin V."/>
            <person name="Szebenyi C."/>
            <person name="Tomsovsky M."/>
            <person name="Tulloss R.E."/>
            <person name="Uehling J."/>
            <person name="Grigoriev I.V."/>
            <person name="Vagvolgyi C."/>
            <person name="Papp T."/>
            <person name="Martin F.M."/>
            <person name="Miettinen O."/>
            <person name="Hibbett D.S."/>
            <person name="Nagy L.G."/>
        </authorList>
    </citation>
    <scope>NUCLEOTIDE SEQUENCE [LARGE SCALE GENOMIC DNA]</scope>
    <source>
        <strain evidence="1 2">FP101781</strain>
    </source>
</reference>
<gene>
    <name evidence="1" type="ORF">FA13DRAFT_144950</name>
</gene>
<name>A0A4Y7SGZ6_COPMI</name>
<comment type="caution">
    <text evidence="1">The sequence shown here is derived from an EMBL/GenBank/DDBJ whole genome shotgun (WGS) entry which is preliminary data.</text>
</comment>
<accession>A0A4Y7SGZ6</accession>
<protein>
    <submittedName>
        <fullName evidence="1">Uncharacterized protein</fullName>
    </submittedName>
</protein>
<dbReference type="EMBL" id="QPFP01000118">
    <property type="protein sequence ID" value="TEB21170.1"/>
    <property type="molecule type" value="Genomic_DNA"/>
</dbReference>
<proteinExistence type="predicted"/>
<evidence type="ECO:0000313" key="1">
    <source>
        <dbReference type="EMBL" id="TEB21170.1"/>
    </source>
</evidence>
<dbReference type="Proteomes" id="UP000298030">
    <property type="component" value="Unassembled WGS sequence"/>
</dbReference>
<sequence length="128" mass="14681">MLRCSLPGFFQVSFSLFLPTPPLCIITNPDTLYDRSCFPKRLSSRLDFFPSTAITEITMRLICFLLFPCRWLTRHAFLKSIPCSIVMRSALLHLDFAPHSFSPRSVAMFQTPSATLVRYVVPRMFAVL</sequence>